<reference evidence="1" key="1">
    <citation type="submission" date="2021-01" db="EMBL/GenBank/DDBJ databases">
        <authorList>
            <person name="Corre E."/>
            <person name="Pelletier E."/>
            <person name="Niang G."/>
            <person name="Scheremetjew M."/>
            <person name="Finn R."/>
            <person name="Kale V."/>
            <person name="Holt S."/>
            <person name="Cochrane G."/>
            <person name="Meng A."/>
            <person name="Brown T."/>
            <person name="Cohen L."/>
        </authorList>
    </citation>
    <scope>NUCLEOTIDE SEQUENCE</scope>
    <source>
        <strain evidence="1">CCMP 2712</strain>
    </source>
</reference>
<dbReference type="AlphaFoldDB" id="A0A7S4UE28"/>
<proteinExistence type="predicted"/>
<accession>A0A7S4UE28</accession>
<dbReference type="PANTHER" id="PTHR47467">
    <property type="entry name" value="OS01G0867200 PROTEIN"/>
    <property type="match status" value="1"/>
</dbReference>
<dbReference type="SUPFAM" id="SSF50978">
    <property type="entry name" value="WD40 repeat-like"/>
    <property type="match status" value="1"/>
</dbReference>
<dbReference type="InterPro" id="IPR036322">
    <property type="entry name" value="WD40_repeat_dom_sf"/>
</dbReference>
<dbReference type="EMBL" id="HBKN01037655">
    <property type="protein sequence ID" value="CAE2324681.1"/>
    <property type="molecule type" value="Transcribed_RNA"/>
</dbReference>
<evidence type="ECO:0000313" key="1">
    <source>
        <dbReference type="EMBL" id="CAE2324681.1"/>
    </source>
</evidence>
<dbReference type="Gene3D" id="2.130.10.10">
    <property type="entry name" value="YVTN repeat-like/Quinoprotein amine dehydrogenase"/>
    <property type="match status" value="1"/>
</dbReference>
<gene>
    <name evidence="1" type="ORF">GTHE00462_LOCUS29505</name>
</gene>
<evidence type="ECO:0008006" key="2">
    <source>
        <dbReference type="Google" id="ProtNLM"/>
    </source>
</evidence>
<sequence>MAGSGLLALTEFNFLSLWDPRVGGRSACVARVSPCNSLLLTTAWGEGIVGCAGMDRSVYVYDARKWNVCGRAMSVTKSDIMKLSFSSVNSKIFYAFGVDSQLIAGQWEEAGGSSNAKAVQEDVPVTVSTGGHKGTHVVTGGSLRKVFEFRAGGRWIAAQKLDDEDLFWGVCDQQVLYSSAKFDVASGASRKRKIEDDDKED</sequence>
<dbReference type="PANTHER" id="PTHR47467:SF1">
    <property type="entry name" value="WD40 REPEAT-CONTAINING PROTEIN"/>
    <property type="match status" value="1"/>
</dbReference>
<name>A0A7S4UE28_GUITH</name>
<dbReference type="InterPro" id="IPR015943">
    <property type="entry name" value="WD40/YVTN_repeat-like_dom_sf"/>
</dbReference>
<organism evidence="1">
    <name type="scientific">Guillardia theta</name>
    <name type="common">Cryptophyte</name>
    <name type="synonym">Cryptomonas phi</name>
    <dbReference type="NCBI Taxonomy" id="55529"/>
    <lineage>
        <taxon>Eukaryota</taxon>
        <taxon>Cryptophyceae</taxon>
        <taxon>Pyrenomonadales</taxon>
        <taxon>Geminigeraceae</taxon>
        <taxon>Guillardia</taxon>
    </lineage>
</organism>
<protein>
    <recommendedName>
        <fullName evidence="2">Anaphase-promoting complex subunit 4 WD40 domain-containing protein</fullName>
    </recommendedName>
</protein>